<accession>A0A1G8AIA3</accession>
<evidence type="ECO:0000313" key="1">
    <source>
        <dbReference type="EMBL" id="SDH20030.1"/>
    </source>
</evidence>
<proteinExistence type="predicted"/>
<dbReference type="Proteomes" id="UP000199009">
    <property type="component" value="Chromosome I"/>
</dbReference>
<sequence length="82" mass="8964">MQLGTRWTSGDEPPAAVPAELRDAIAAVDESMPVDQLGQPRPRWTLTWLERRPVAELDTGVIVELNADGEAVVRHDAGDEFA</sequence>
<reference evidence="1 2" key="1">
    <citation type="submission" date="2016-10" db="EMBL/GenBank/DDBJ databases">
        <authorList>
            <person name="de Groot N.N."/>
        </authorList>
    </citation>
    <scope>NUCLEOTIDE SEQUENCE [LARGE SCALE GENOMIC DNA]</scope>
    <source>
        <strain evidence="1 2">DSM 23142</strain>
    </source>
</reference>
<evidence type="ECO:0000313" key="2">
    <source>
        <dbReference type="Proteomes" id="UP000199009"/>
    </source>
</evidence>
<dbReference type="AlphaFoldDB" id="A0A1G8AIA3"/>
<protein>
    <recommendedName>
        <fullName evidence="3">Fe-S oxidoreductase</fullName>
    </recommendedName>
</protein>
<organism evidence="1 2">
    <name type="scientific">Microbacterium pygmaeum</name>
    <dbReference type="NCBI Taxonomy" id="370764"/>
    <lineage>
        <taxon>Bacteria</taxon>
        <taxon>Bacillati</taxon>
        <taxon>Actinomycetota</taxon>
        <taxon>Actinomycetes</taxon>
        <taxon>Micrococcales</taxon>
        <taxon>Microbacteriaceae</taxon>
        <taxon>Microbacterium</taxon>
    </lineage>
</organism>
<dbReference type="OrthoDB" id="5007400at2"/>
<keyword evidence="2" id="KW-1185">Reference proteome</keyword>
<dbReference type="RefSeq" id="WP_091490325.1">
    <property type="nucleotide sequence ID" value="NZ_LT629692.1"/>
</dbReference>
<evidence type="ECO:0008006" key="3">
    <source>
        <dbReference type="Google" id="ProtNLM"/>
    </source>
</evidence>
<name>A0A1G8AIA3_9MICO</name>
<gene>
    <name evidence="1" type="ORF">SAMN04489810_2365</name>
</gene>
<dbReference type="EMBL" id="LT629692">
    <property type="protein sequence ID" value="SDH20030.1"/>
    <property type="molecule type" value="Genomic_DNA"/>
</dbReference>
<dbReference type="STRING" id="370764.SAMN04489810_2365"/>